<gene>
    <name evidence="4" type="ORF">PQU92_09935</name>
</gene>
<feature type="domain" description="Blue (type 1) copper" evidence="3">
    <location>
        <begin position="55"/>
        <end position="132"/>
    </location>
</feature>
<dbReference type="Pfam" id="PF00127">
    <property type="entry name" value="Copper-bind"/>
    <property type="match status" value="1"/>
</dbReference>
<dbReference type="EMBL" id="JAQQKX010000007">
    <property type="protein sequence ID" value="MDC7683597.1"/>
    <property type="molecule type" value="Genomic_DNA"/>
</dbReference>
<evidence type="ECO:0000313" key="5">
    <source>
        <dbReference type="Proteomes" id="UP001214854"/>
    </source>
</evidence>
<dbReference type="InterPro" id="IPR008972">
    <property type="entry name" value="Cupredoxin"/>
</dbReference>
<evidence type="ECO:0000259" key="3">
    <source>
        <dbReference type="Pfam" id="PF00127"/>
    </source>
</evidence>
<accession>A0ABT5HU48</accession>
<evidence type="ECO:0000256" key="1">
    <source>
        <dbReference type="ARBA" id="ARBA00022723"/>
    </source>
</evidence>
<organism evidence="4 5">
    <name type="scientific">Asticcacaulis aquaticus</name>
    <dbReference type="NCBI Taxonomy" id="2984212"/>
    <lineage>
        <taxon>Bacteria</taxon>
        <taxon>Pseudomonadati</taxon>
        <taxon>Pseudomonadota</taxon>
        <taxon>Alphaproteobacteria</taxon>
        <taxon>Caulobacterales</taxon>
        <taxon>Caulobacteraceae</taxon>
        <taxon>Asticcacaulis</taxon>
    </lineage>
</organism>
<keyword evidence="1" id="KW-0479">Metal-binding</keyword>
<dbReference type="Gene3D" id="2.60.40.420">
    <property type="entry name" value="Cupredoxins - blue copper proteins"/>
    <property type="match status" value="1"/>
</dbReference>
<keyword evidence="2" id="KW-0186">Copper</keyword>
<comment type="caution">
    <text evidence="4">The sequence shown here is derived from an EMBL/GenBank/DDBJ whole genome shotgun (WGS) entry which is preliminary data.</text>
</comment>
<evidence type="ECO:0000313" key="4">
    <source>
        <dbReference type="EMBL" id="MDC7683597.1"/>
    </source>
</evidence>
<protein>
    <recommendedName>
        <fullName evidence="3">Blue (type 1) copper domain-containing protein</fullName>
    </recommendedName>
</protein>
<keyword evidence="5" id="KW-1185">Reference proteome</keyword>
<dbReference type="SUPFAM" id="SSF49503">
    <property type="entry name" value="Cupredoxins"/>
    <property type="match status" value="1"/>
</dbReference>
<evidence type="ECO:0000256" key="2">
    <source>
        <dbReference type="ARBA" id="ARBA00023008"/>
    </source>
</evidence>
<dbReference type="Proteomes" id="UP001214854">
    <property type="component" value="Unassembled WGS sequence"/>
</dbReference>
<name>A0ABT5HU48_9CAUL</name>
<reference evidence="4 5" key="1">
    <citation type="submission" date="2023-01" db="EMBL/GenBank/DDBJ databases">
        <title>Novel species of the genus Asticcacaulis isolated from rivers.</title>
        <authorList>
            <person name="Lu H."/>
        </authorList>
    </citation>
    <scope>NUCLEOTIDE SEQUENCE [LARGE SCALE GENOMIC DNA]</scope>
    <source>
        <strain evidence="4 5">BYS171W</strain>
    </source>
</reference>
<dbReference type="InterPro" id="IPR000923">
    <property type="entry name" value="BlueCu_1"/>
</dbReference>
<dbReference type="SUPFAM" id="SSF117074">
    <property type="entry name" value="Hypothetical protein PA1324"/>
    <property type="match status" value="1"/>
</dbReference>
<sequence>MSLLPILLAPVAFAADMPVTVLDIAGKPVADTVVTYTPDQGATIGAADRKGPFVVAQEDMQFTPKVLVIPAGATVNFPNNDTVSHHVYSFSPAKKFQLPLYGHGISRSMKFDSEGTVAIGCNIHDSMQAYIRVVGTPYFTRTDAKGRAVLKNLPDGKGQILVWHPLSTAKDGETLQSIVINAGSQPLTFRLKLRRMSTAGGGY</sequence>
<proteinExistence type="predicted"/>
<dbReference type="RefSeq" id="WP_272748066.1">
    <property type="nucleotide sequence ID" value="NZ_JAQQKX010000007.1"/>
</dbReference>